<accession>A0A8H8UIU3</accession>
<feature type="transmembrane region" description="Helical" evidence="9">
    <location>
        <begin position="332"/>
        <end position="351"/>
    </location>
</feature>
<dbReference type="InterPro" id="IPR000595">
    <property type="entry name" value="cNMP-bd_dom"/>
</dbReference>
<feature type="transmembrane region" description="Helical" evidence="9">
    <location>
        <begin position="290"/>
        <end position="312"/>
    </location>
</feature>
<dbReference type="PANTHER" id="PTHR43310">
    <property type="entry name" value="SULFATE TRANSPORTER YBAR-RELATED"/>
    <property type="match status" value="1"/>
</dbReference>
<dbReference type="InterPro" id="IPR052706">
    <property type="entry name" value="Membrane-Transporter-like"/>
</dbReference>
<dbReference type="InterPro" id="IPR014710">
    <property type="entry name" value="RmlC-like_jellyroll"/>
</dbReference>
<protein>
    <recommendedName>
        <fullName evidence="14">Sulfate transporter</fullName>
    </recommendedName>
</protein>
<evidence type="ECO:0000259" key="10">
    <source>
        <dbReference type="PROSITE" id="PS50042"/>
    </source>
</evidence>
<feature type="domain" description="Cyclic nucleotide-binding" evidence="10">
    <location>
        <begin position="954"/>
        <end position="1047"/>
    </location>
</feature>
<dbReference type="SMART" id="SM00100">
    <property type="entry name" value="cNMP"/>
    <property type="match status" value="1"/>
</dbReference>
<proteinExistence type="predicted"/>
<feature type="region of interest" description="Disordered" evidence="8">
    <location>
        <begin position="104"/>
        <end position="213"/>
    </location>
</feature>
<feature type="transmembrane region" description="Helical" evidence="9">
    <location>
        <begin position="530"/>
        <end position="552"/>
    </location>
</feature>
<evidence type="ECO:0000256" key="1">
    <source>
        <dbReference type="ARBA" id="ARBA00004128"/>
    </source>
</evidence>
<dbReference type="EMBL" id="QGMI01000001">
    <property type="protein sequence ID" value="TVY50140.1"/>
    <property type="molecule type" value="Genomic_DNA"/>
</dbReference>
<feature type="transmembrane region" description="Helical" evidence="9">
    <location>
        <begin position="408"/>
        <end position="431"/>
    </location>
</feature>
<feature type="transmembrane region" description="Helical" evidence="9">
    <location>
        <begin position="670"/>
        <end position="697"/>
    </location>
</feature>
<reference evidence="12 13" key="1">
    <citation type="submission" date="2018-05" db="EMBL/GenBank/DDBJ databases">
        <title>Genome sequencing and assembly of the regulated plant pathogen Lachnellula willkommii and related sister species for the development of diagnostic species identification markers.</title>
        <authorList>
            <person name="Giroux E."/>
            <person name="Bilodeau G."/>
        </authorList>
    </citation>
    <scope>NUCLEOTIDE SEQUENCE [LARGE SCALE GENOMIC DNA]</scope>
    <source>
        <strain evidence="12 13">CBS 160.35</strain>
    </source>
</reference>
<name>A0A8H8UIU3_9HELO</name>
<dbReference type="Gene3D" id="2.60.120.10">
    <property type="entry name" value="Jelly Rolls"/>
    <property type="match status" value="1"/>
</dbReference>
<keyword evidence="4 9" id="KW-0812">Transmembrane</keyword>
<dbReference type="InterPro" id="IPR018490">
    <property type="entry name" value="cNMP-bd_dom_sf"/>
</dbReference>
<evidence type="ECO:0008006" key="14">
    <source>
        <dbReference type="Google" id="ProtNLM"/>
    </source>
</evidence>
<evidence type="ECO:0000256" key="4">
    <source>
        <dbReference type="ARBA" id="ARBA00022692"/>
    </source>
</evidence>
<dbReference type="SUPFAM" id="SSF51206">
    <property type="entry name" value="cAMP-binding domain-like"/>
    <property type="match status" value="1"/>
</dbReference>
<keyword evidence="6 9" id="KW-1133">Transmembrane helix</keyword>
<feature type="compositionally biased region" description="Polar residues" evidence="8">
    <location>
        <begin position="119"/>
        <end position="135"/>
    </location>
</feature>
<dbReference type="InterPro" id="IPR002645">
    <property type="entry name" value="STAS_dom"/>
</dbReference>
<evidence type="ECO:0000256" key="6">
    <source>
        <dbReference type="ARBA" id="ARBA00022989"/>
    </source>
</evidence>
<dbReference type="PROSITE" id="PS50042">
    <property type="entry name" value="CNMP_BINDING_3"/>
    <property type="match status" value="1"/>
</dbReference>
<feature type="transmembrane region" description="Helical" evidence="9">
    <location>
        <begin position="371"/>
        <end position="401"/>
    </location>
</feature>
<dbReference type="FunFam" id="2.60.120.10:FF:000141">
    <property type="entry name" value="Sulfate transporter family protein"/>
    <property type="match status" value="1"/>
</dbReference>
<feature type="transmembrane region" description="Helical" evidence="9">
    <location>
        <begin position="451"/>
        <end position="468"/>
    </location>
</feature>
<dbReference type="InterPro" id="IPR011547">
    <property type="entry name" value="SLC26A/SulP_dom"/>
</dbReference>
<dbReference type="Gene3D" id="3.30.750.24">
    <property type="entry name" value="STAS domain"/>
    <property type="match status" value="1"/>
</dbReference>
<evidence type="ECO:0000256" key="8">
    <source>
        <dbReference type="SAM" id="MobiDB-lite"/>
    </source>
</evidence>
<dbReference type="CDD" id="cd07042">
    <property type="entry name" value="STAS_SulP_like_sulfate_transporter"/>
    <property type="match status" value="1"/>
</dbReference>
<comment type="caution">
    <text evidence="12">The sequence shown here is derived from an EMBL/GenBank/DDBJ whole genome shotgun (WGS) entry which is preliminary data.</text>
</comment>
<dbReference type="PROSITE" id="PS50801">
    <property type="entry name" value="STAS"/>
    <property type="match status" value="1"/>
</dbReference>
<dbReference type="PANTHER" id="PTHR43310:SF4">
    <property type="entry name" value="AFR304WP"/>
    <property type="match status" value="1"/>
</dbReference>
<evidence type="ECO:0000256" key="2">
    <source>
        <dbReference type="ARBA" id="ARBA00022448"/>
    </source>
</evidence>
<feature type="domain" description="STAS" evidence="11">
    <location>
        <begin position="729"/>
        <end position="849"/>
    </location>
</feature>
<keyword evidence="7 9" id="KW-0472">Membrane</keyword>
<dbReference type="OrthoDB" id="409725at2759"/>
<evidence type="ECO:0000256" key="5">
    <source>
        <dbReference type="ARBA" id="ARBA00022970"/>
    </source>
</evidence>
<dbReference type="Pfam" id="PF01740">
    <property type="entry name" value="STAS"/>
    <property type="match status" value="1"/>
</dbReference>
<feature type="region of interest" description="Disordered" evidence="8">
    <location>
        <begin position="861"/>
        <end position="893"/>
    </location>
</feature>
<keyword evidence="13" id="KW-1185">Reference proteome</keyword>
<dbReference type="CDD" id="cd00038">
    <property type="entry name" value="CAP_ED"/>
    <property type="match status" value="1"/>
</dbReference>
<dbReference type="InterPro" id="IPR036513">
    <property type="entry name" value="STAS_dom_sf"/>
</dbReference>
<evidence type="ECO:0000313" key="12">
    <source>
        <dbReference type="EMBL" id="TVY50140.1"/>
    </source>
</evidence>
<evidence type="ECO:0000256" key="7">
    <source>
        <dbReference type="ARBA" id="ARBA00023136"/>
    </source>
</evidence>
<dbReference type="SUPFAM" id="SSF52091">
    <property type="entry name" value="SpoIIaa-like"/>
    <property type="match status" value="1"/>
</dbReference>
<keyword evidence="5" id="KW-0029">Amino-acid transport</keyword>
<organism evidence="12 13">
    <name type="scientific">Lachnellula occidentalis</name>
    <dbReference type="NCBI Taxonomy" id="215460"/>
    <lineage>
        <taxon>Eukaryota</taxon>
        <taxon>Fungi</taxon>
        <taxon>Dikarya</taxon>
        <taxon>Ascomycota</taxon>
        <taxon>Pezizomycotina</taxon>
        <taxon>Leotiomycetes</taxon>
        <taxon>Helotiales</taxon>
        <taxon>Lachnaceae</taxon>
        <taxon>Lachnellula</taxon>
    </lineage>
</organism>
<dbReference type="Proteomes" id="UP000443090">
    <property type="component" value="Unassembled WGS sequence"/>
</dbReference>
<feature type="compositionally biased region" description="Polar residues" evidence="8">
    <location>
        <begin position="157"/>
        <end position="172"/>
    </location>
</feature>
<gene>
    <name evidence="12" type="ORF">LOCC1_G000059</name>
</gene>
<feature type="region of interest" description="Disordered" evidence="8">
    <location>
        <begin position="1"/>
        <end position="74"/>
    </location>
</feature>
<dbReference type="Pfam" id="PF00916">
    <property type="entry name" value="Sulfate_transp"/>
    <property type="match status" value="1"/>
</dbReference>
<keyword evidence="3" id="KW-0926">Vacuole</keyword>
<evidence type="ECO:0000256" key="9">
    <source>
        <dbReference type="SAM" id="Phobius"/>
    </source>
</evidence>
<evidence type="ECO:0000259" key="11">
    <source>
        <dbReference type="PROSITE" id="PS50801"/>
    </source>
</evidence>
<sequence length="1070" mass="117734">MSLPSGFGSNRRLRAPSFGSHTSPRVIPGSSESQDGASNTPSDTNHGSLRGNQGIHGSLSSNHREPTRSSVHLSYRGALAPIGSAQNAQSVREDTAELASYALSDRASARSNSPRRSAQTHLESFFTNESDSESVMNREAEALHQGTIPEVSEPASPENNSGSDKSPGTSVLANMLRISPPSTSPPQQADEAVGKPADSENETETSSDRGQLIITSNGVHRDERTPLLGKDPIEQRHHPDWIRGEQDLEQQEMRRTGSWPKLRNVILRSKDKGLDVARNVLNPKSWDRKAIWTSAVVTPVGFLPAVSIGLLLNILDALSYGMILFPLGNPTFAKLGSAGISMFYIEVVPFFHKMAFTIQLIVGDDNPDAVIATTITAFALSSILTGLVFFLMGTFHFGYIVGFIPRHILTGCIGGVGWFLIATGFEVSAGLNGNLNYDWATLSKMFELETLALWIIPFTLAIVLYWQQQRITSRYLLPGFILAIPAIFYFFVFSLDRLDLETLTDSGWIFEGPESGEPWWYFYTLYDFKLVHWGAILACLPSMLALTFFGVLHVPINVPSLAYTVGEDDLDLDRELRAHGASNAASGFAGSVQNYLVYANSALFYKSGGDSRVAGVMLAGFTTGIMIVGPKIIGLIPVMMVGTLIFVLGIDLFLEAVWAPRKKLKLPEYLTVIAIVVVMGAYDFVVGIGLGIVLAFLSCVVNTSRIPAIRASYSGEIVRSTVRRNPTQHSYLLQVGEQIHVTKLAGYLFFGTIVSVEERIRALVEGEAFHLRPIRFLVLDFWHVTGIDYSAAEAFNRLNRVLSKKGVTVVISAVDPSGPMGTTLYNVGLGEDGNKVDTFPDLNSAIESCENELLKTLYSSKDARSNRQASPNLDVPGRVGTPRRRPSASIDAQFSSPRRNQLARVANTTLDESPTENRYQNFKEPLRLILQTFQGLTDKNEDFWFRAVPYFVKKEYLAGTVLYHCGEDALGFYLLEEGILRADYDLPQGKYFESIVAGTTCGELPFFSDTSRTATVQAERDCVTWLLDRKNWDKLQKADPDVARELLMISLKLTSERMNAITSYVLTTAG</sequence>
<dbReference type="Pfam" id="PF00027">
    <property type="entry name" value="cNMP_binding"/>
    <property type="match status" value="1"/>
</dbReference>
<dbReference type="AlphaFoldDB" id="A0A8H8UIU3"/>
<evidence type="ECO:0000313" key="13">
    <source>
        <dbReference type="Proteomes" id="UP000443090"/>
    </source>
</evidence>
<feature type="transmembrane region" description="Helical" evidence="9">
    <location>
        <begin position="475"/>
        <end position="495"/>
    </location>
</feature>
<feature type="compositionally biased region" description="Polar residues" evidence="8">
    <location>
        <begin position="30"/>
        <end position="51"/>
    </location>
</feature>
<dbReference type="GO" id="GO:0034490">
    <property type="term" value="P:basic amino acid transmembrane import into vacuole"/>
    <property type="evidence" value="ECO:0007669"/>
    <property type="project" value="UniProtKB-ARBA"/>
</dbReference>
<evidence type="ECO:0000256" key="3">
    <source>
        <dbReference type="ARBA" id="ARBA00022554"/>
    </source>
</evidence>
<dbReference type="FunFam" id="3.30.750.24:FF:000012">
    <property type="entry name" value="Sulfate transporter family protein"/>
    <property type="match status" value="1"/>
</dbReference>
<comment type="subcellular location">
    <subcellularLocation>
        <location evidence="1">Vacuole membrane</location>
        <topology evidence="1">Multi-pass membrane protein</topology>
    </subcellularLocation>
</comment>
<dbReference type="GO" id="GO:0000329">
    <property type="term" value="C:fungal-type vacuole membrane"/>
    <property type="evidence" value="ECO:0007669"/>
    <property type="project" value="UniProtKB-ARBA"/>
</dbReference>
<keyword evidence="2" id="KW-0813">Transport</keyword>
<feature type="transmembrane region" description="Helical" evidence="9">
    <location>
        <begin position="639"/>
        <end position="658"/>
    </location>
</feature>